<evidence type="ECO:0000313" key="3">
    <source>
        <dbReference type="Proteomes" id="UP001500604"/>
    </source>
</evidence>
<dbReference type="PANTHER" id="PTHR33608:SF12">
    <property type="entry name" value="DUF58 DOMAIN-CONTAINING PROTEIN"/>
    <property type="match status" value="1"/>
</dbReference>
<gene>
    <name evidence="2" type="ORF">GCM10023116_47190</name>
</gene>
<accession>A0ABP8VB16</accession>
<comment type="caution">
    <text evidence="2">The sequence shown here is derived from an EMBL/GenBank/DDBJ whole genome shotgun (WGS) entry which is preliminary data.</text>
</comment>
<dbReference type="InterPro" id="IPR036465">
    <property type="entry name" value="vWFA_dom_sf"/>
</dbReference>
<proteinExistence type="predicted"/>
<organism evidence="2 3">
    <name type="scientific">Kistimonas scapharcae</name>
    <dbReference type="NCBI Taxonomy" id="1036133"/>
    <lineage>
        <taxon>Bacteria</taxon>
        <taxon>Pseudomonadati</taxon>
        <taxon>Pseudomonadota</taxon>
        <taxon>Gammaproteobacteria</taxon>
        <taxon>Oceanospirillales</taxon>
        <taxon>Endozoicomonadaceae</taxon>
        <taxon>Kistimonas</taxon>
    </lineage>
</organism>
<reference evidence="3" key="1">
    <citation type="journal article" date="2019" name="Int. J. Syst. Evol. Microbiol.">
        <title>The Global Catalogue of Microorganisms (GCM) 10K type strain sequencing project: providing services to taxonomists for standard genome sequencing and annotation.</title>
        <authorList>
            <consortium name="The Broad Institute Genomics Platform"/>
            <consortium name="The Broad Institute Genome Sequencing Center for Infectious Disease"/>
            <person name="Wu L."/>
            <person name="Ma J."/>
        </authorList>
    </citation>
    <scope>NUCLEOTIDE SEQUENCE [LARGE SCALE GENOMIC DNA]</scope>
    <source>
        <strain evidence="3">JCM 17805</strain>
    </source>
</reference>
<feature type="domain" description="DUF58" evidence="1">
    <location>
        <begin position="50"/>
        <end position="271"/>
    </location>
</feature>
<dbReference type="RefSeq" id="WP_345199004.1">
    <property type="nucleotide sequence ID" value="NZ_BAABFL010000475.1"/>
</dbReference>
<sequence length="316" mass="36044">MSGAYTSLEELARLHVSARRLPSLRQGTAQAQQSGGLASRLRGRGMDFDEFRNYQPGDDIRTIDWRVTARSGKPHTKVFREEREKPVFFLLDQGQSLFFGSQLNFKSVTAAETLALLAWQALHRGDRVGGFLYNDTEHHEFKPRRDKKAVLRLLQQATDMNLALSLKPVKNTSGENTLVHALRQTRRIVKPGALIVMISDFQSMDDHCQRQLSLLHRHSEVLAIQIQDPMESSLPRDGLYTITDGIRTRQLDTRSTQNRTQYAQEATSRQEHLQNTMNRLHIPLLSLNAALPTDKQLFAVLQGTPTPRRRQEEDAR</sequence>
<dbReference type="PANTHER" id="PTHR33608">
    <property type="entry name" value="BLL2464 PROTEIN"/>
    <property type="match status" value="1"/>
</dbReference>
<evidence type="ECO:0000259" key="1">
    <source>
        <dbReference type="Pfam" id="PF01882"/>
    </source>
</evidence>
<dbReference type="Pfam" id="PF01882">
    <property type="entry name" value="DUF58"/>
    <property type="match status" value="1"/>
</dbReference>
<dbReference type="InterPro" id="IPR002881">
    <property type="entry name" value="DUF58"/>
</dbReference>
<keyword evidence="3" id="KW-1185">Reference proteome</keyword>
<dbReference type="Proteomes" id="UP001500604">
    <property type="component" value="Unassembled WGS sequence"/>
</dbReference>
<dbReference type="SUPFAM" id="SSF53300">
    <property type="entry name" value="vWA-like"/>
    <property type="match status" value="1"/>
</dbReference>
<name>A0ABP8VB16_9GAMM</name>
<protein>
    <submittedName>
        <fullName evidence="2">DUF58 domain-containing protein</fullName>
    </submittedName>
</protein>
<dbReference type="EMBL" id="BAABFL010000475">
    <property type="protein sequence ID" value="GAA4652435.1"/>
    <property type="molecule type" value="Genomic_DNA"/>
</dbReference>
<evidence type="ECO:0000313" key="2">
    <source>
        <dbReference type="EMBL" id="GAA4652435.1"/>
    </source>
</evidence>